<name>A0A0L0ESE5_9GAMM</name>
<dbReference type="InterPro" id="IPR036716">
    <property type="entry name" value="Pest_crys_N_sf"/>
</dbReference>
<comment type="similarity">
    <text evidence="1">Belongs to the delta endotoxin family.</text>
</comment>
<evidence type="ECO:0000256" key="2">
    <source>
        <dbReference type="ARBA" id="ARBA00022656"/>
    </source>
</evidence>
<feature type="compositionally biased region" description="Basic and acidic residues" evidence="5">
    <location>
        <begin position="1"/>
        <end position="12"/>
    </location>
</feature>
<sequence>MLMQDDNEKPEGPEPDFDGQGPEFELKVDGQVMLLGAAPEGEAEQKFEDMARGLALAGISAIPYVGSALSAIIGVLTERKLDIWAEIKERVYEAIHRSILEANLNDIKGHYNGVTEVFRQANDFRGGQRFNKLNNLTDTFVEKFESIQSSLKKGDSDEVDGEAIFYALPYIVPFCALELANRNMVIRASWWHDLLNRNVHKKHHEDRKNEFVAFITLSAWQSLQWRLGQIELKDMTQNPNNASAFYRYVDNFTGKEIKGTGPFNPISNPDAPIFKEVAAYHEEVKAETVNFIIEHSVGFVKDWGVPQKVEEWDPSPPSPFWSWIKWLLGWK</sequence>
<dbReference type="SUPFAM" id="SSF56849">
    <property type="entry name" value="delta-Endotoxin (insectocide), N-terminal domain"/>
    <property type="match status" value="1"/>
</dbReference>
<dbReference type="OrthoDB" id="6301904at2"/>
<evidence type="ECO:0000256" key="5">
    <source>
        <dbReference type="SAM" id="MobiDB-lite"/>
    </source>
</evidence>
<gene>
    <name evidence="6" type="ORF">AC626_10990</name>
</gene>
<dbReference type="GO" id="GO:0030435">
    <property type="term" value="P:sporulation resulting in formation of a cellular spore"/>
    <property type="evidence" value="ECO:0007669"/>
    <property type="project" value="UniProtKB-KW"/>
</dbReference>
<organism evidence="6 7">
    <name type="scientific">Pseudoalteromonas rubra</name>
    <dbReference type="NCBI Taxonomy" id="43658"/>
    <lineage>
        <taxon>Bacteria</taxon>
        <taxon>Pseudomonadati</taxon>
        <taxon>Pseudomonadota</taxon>
        <taxon>Gammaproteobacteria</taxon>
        <taxon>Alteromonadales</taxon>
        <taxon>Pseudoalteromonadaceae</taxon>
        <taxon>Pseudoalteromonas</taxon>
    </lineage>
</organism>
<dbReference type="AlphaFoldDB" id="A0A0L0ESE5"/>
<reference evidence="7" key="1">
    <citation type="submission" date="2015-07" db="EMBL/GenBank/DDBJ databases">
        <title>Draft genome sequence of a Pseudoalteromonas rubra strain, OCN096, isolated from Kaneohe Bay, Oahu, Hawaii.</title>
        <authorList>
            <person name="Beurmann S."/>
            <person name="Ushijima B."/>
            <person name="Belcaid M."/>
            <person name="Callahan S.M."/>
            <person name="Aeby G.S."/>
        </authorList>
    </citation>
    <scope>NUCLEOTIDE SEQUENCE [LARGE SCALE GENOMIC DNA]</scope>
    <source>
        <strain evidence="7">OCN096</strain>
    </source>
</reference>
<dbReference type="GO" id="GO:0090729">
    <property type="term" value="F:toxin activity"/>
    <property type="evidence" value="ECO:0007669"/>
    <property type="project" value="UniProtKB-KW"/>
</dbReference>
<proteinExistence type="inferred from homology"/>
<comment type="caution">
    <text evidence="6">The sequence shown here is derived from an EMBL/GenBank/DDBJ whole genome shotgun (WGS) entry which is preliminary data.</text>
</comment>
<keyword evidence="4" id="KW-0843">Virulence</keyword>
<keyword evidence="2" id="KW-0800">Toxin</keyword>
<keyword evidence="3" id="KW-0749">Sporulation</keyword>
<evidence type="ECO:0000313" key="7">
    <source>
        <dbReference type="Proteomes" id="UP000036850"/>
    </source>
</evidence>
<dbReference type="Gene3D" id="1.20.190.10">
    <property type="entry name" value="Pesticidal crystal protein, N-terminal domain"/>
    <property type="match status" value="1"/>
</dbReference>
<evidence type="ECO:0000256" key="1">
    <source>
        <dbReference type="ARBA" id="ARBA00007819"/>
    </source>
</evidence>
<dbReference type="EMBL" id="LFZX01000072">
    <property type="protein sequence ID" value="KNC67402.1"/>
    <property type="molecule type" value="Genomic_DNA"/>
</dbReference>
<accession>A0A0L0ESE5</accession>
<evidence type="ECO:0000313" key="6">
    <source>
        <dbReference type="EMBL" id="KNC67402.1"/>
    </source>
</evidence>
<dbReference type="Proteomes" id="UP000036850">
    <property type="component" value="Unassembled WGS sequence"/>
</dbReference>
<dbReference type="PATRIC" id="fig|43658.6.peg.5661"/>
<protein>
    <recommendedName>
        <fullName evidence="8">Pesticidal crystal protein N-terminal domain-containing protein</fullName>
    </recommendedName>
</protein>
<evidence type="ECO:0000256" key="3">
    <source>
        <dbReference type="ARBA" id="ARBA00022969"/>
    </source>
</evidence>
<feature type="region of interest" description="Disordered" evidence="5">
    <location>
        <begin position="1"/>
        <end position="23"/>
    </location>
</feature>
<evidence type="ECO:0000256" key="4">
    <source>
        <dbReference type="ARBA" id="ARBA00023026"/>
    </source>
</evidence>
<evidence type="ECO:0008006" key="8">
    <source>
        <dbReference type="Google" id="ProtNLM"/>
    </source>
</evidence>